<feature type="region of interest" description="Disordered" evidence="3">
    <location>
        <begin position="175"/>
        <end position="233"/>
    </location>
</feature>
<keyword evidence="4" id="KW-1133">Transmembrane helix</keyword>
<evidence type="ECO:0000259" key="5">
    <source>
        <dbReference type="Pfam" id="PF01055"/>
    </source>
</evidence>
<accession>A0A5E4QFU7</accession>
<dbReference type="InterPro" id="IPR000322">
    <property type="entry name" value="Glyco_hydro_31_TIM"/>
</dbReference>
<dbReference type="PANTHER" id="PTHR43053">
    <property type="entry name" value="GLYCOSIDASE FAMILY 31"/>
    <property type="match status" value="1"/>
</dbReference>
<evidence type="ECO:0000256" key="2">
    <source>
        <dbReference type="RuleBase" id="RU361185"/>
    </source>
</evidence>
<feature type="domain" description="Glycosyl hydrolase family 31 C-terminal" evidence="6">
    <location>
        <begin position="945"/>
        <end position="1027"/>
    </location>
</feature>
<evidence type="ECO:0000313" key="7">
    <source>
        <dbReference type="EMBL" id="VVC95951.1"/>
    </source>
</evidence>
<dbReference type="GO" id="GO:0005975">
    <property type="term" value="P:carbohydrate metabolic process"/>
    <property type="evidence" value="ECO:0007669"/>
    <property type="project" value="InterPro"/>
</dbReference>
<evidence type="ECO:0000256" key="3">
    <source>
        <dbReference type="SAM" id="MobiDB-lite"/>
    </source>
</evidence>
<feature type="domain" description="Glycoside hydrolase family 31 TIM barrel" evidence="5">
    <location>
        <begin position="818"/>
        <end position="929"/>
    </location>
</feature>
<dbReference type="SUPFAM" id="SSF51445">
    <property type="entry name" value="(Trans)glycosidases"/>
    <property type="match status" value="1"/>
</dbReference>
<dbReference type="Proteomes" id="UP000324832">
    <property type="component" value="Unassembled WGS sequence"/>
</dbReference>
<keyword evidence="4" id="KW-0472">Membrane</keyword>
<dbReference type="InterPro" id="IPR048395">
    <property type="entry name" value="Glyco_hydro_31_C"/>
</dbReference>
<dbReference type="AlphaFoldDB" id="A0A5E4QFU7"/>
<keyword evidence="2" id="KW-0326">Glycosidase</keyword>
<keyword evidence="8" id="KW-1185">Reference proteome</keyword>
<feature type="region of interest" description="Disordered" evidence="3">
    <location>
        <begin position="1"/>
        <end position="25"/>
    </location>
</feature>
<comment type="similarity">
    <text evidence="1 2">Belongs to the glycosyl hydrolase 31 family.</text>
</comment>
<feature type="domain" description="Glycoside hydrolase family 31 TIM barrel" evidence="5">
    <location>
        <begin position="648"/>
        <end position="772"/>
    </location>
</feature>
<feature type="compositionally biased region" description="Polar residues" evidence="3">
    <location>
        <begin position="98"/>
        <end position="124"/>
    </location>
</feature>
<evidence type="ECO:0000259" key="6">
    <source>
        <dbReference type="Pfam" id="PF21365"/>
    </source>
</evidence>
<dbReference type="Gene3D" id="3.20.20.80">
    <property type="entry name" value="Glycosidases"/>
    <property type="match status" value="1"/>
</dbReference>
<name>A0A5E4QFU7_9NEOP</name>
<keyword evidence="2" id="KW-0378">Hydrolase</keyword>
<evidence type="ECO:0000256" key="4">
    <source>
        <dbReference type="SAM" id="Phobius"/>
    </source>
</evidence>
<dbReference type="EMBL" id="FZQP02002504">
    <property type="protein sequence ID" value="VVC95951.1"/>
    <property type="molecule type" value="Genomic_DNA"/>
</dbReference>
<dbReference type="PANTHER" id="PTHR43053:SF6">
    <property type="entry name" value="SITS-BINDING PROTEIN"/>
    <property type="match status" value="1"/>
</dbReference>
<evidence type="ECO:0008006" key="9">
    <source>
        <dbReference type="Google" id="ProtNLM"/>
    </source>
</evidence>
<organism evidence="7 8">
    <name type="scientific">Leptidea sinapis</name>
    <dbReference type="NCBI Taxonomy" id="189913"/>
    <lineage>
        <taxon>Eukaryota</taxon>
        <taxon>Metazoa</taxon>
        <taxon>Ecdysozoa</taxon>
        <taxon>Arthropoda</taxon>
        <taxon>Hexapoda</taxon>
        <taxon>Insecta</taxon>
        <taxon>Pterygota</taxon>
        <taxon>Neoptera</taxon>
        <taxon>Endopterygota</taxon>
        <taxon>Lepidoptera</taxon>
        <taxon>Glossata</taxon>
        <taxon>Ditrysia</taxon>
        <taxon>Papilionoidea</taxon>
        <taxon>Pieridae</taxon>
        <taxon>Dismorphiinae</taxon>
        <taxon>Leptidea</taxon>
    </lineage>
</organism>
<dbReference type="Pfam" id="PF01055">
    <property type="entry name" value="Glyco_hydro_31_2nd"/>
    <property type="match status" value="2"/>
</dbReference>
<feature type="region of interest" description="Disordered" evidence="3">
    <location>
        <begin position="91"/>
        <end position="133"/>
    </location>
</feature>
<dbReference type="InterPro" id="IPR050985">
    <property type="entry name" value="Alpha-glycosidase_related"/>
</dbReference>
<reference evidence="7 8" key="1">
    <citation type="submission" date="2017-07" db="EMBL/GenBank/DDBJ databases">
        <authorList>
            <person name="Talla V."/>
            <person name="Backstrom N."/>
        </authorList>
    </citation>
    <scope>NUCLEOTIDE SEQUENCE [LARGE SCALE GENOMIC DNA]</scope>
</reference>
<dbReference type="GO" id="GO:0004553">
    <property type="term" value="F:hydrolase activity, hydrolyzing O-glycosyl compounds"/>
    <property type="evidence" value="ECO:0007669"/>
    <property type="project" value="InterPro"/>
</dbReference>
<dbReference type="SUPFAM" id="SSF51011">
    <property type="entry name" value="Glycosyl hydrolase domain"/>
    <property type="match status" value="1"/>
</dbReference>
<evidence type="ECO:0000313" key="8">
    <source>
        <dbReference type="Proteomes" id="UP000324832"/>
    </source>
</evidence>
<dbReference type="CDD" id="cd06592">
    <property type="entry name" value="GH31_NET37"/>
    <property type="match status" value="1"/>
</dbReference>
<dbReference type="InterPro" id="IPR017853">
    <property type="entry name" value="GH"/>
</dbReference>
<dbReference type="InterPro" id="IPR013780">
    <property type="entry name" value="Glyco_hydro_b"/>
</dbReference>
<keyword evidence="4" id="KW-0812">Transmembrane</keyword>
<dbReference type="Gene3D" id="2.60.40.1180">
    <property type="entry name" value="Golgi alpha-mannosidase II"/>
    <property type="match status" value="1"/>
</dbReference>
<proteinExistence type="inferred from homology"/>
<feature type="transmembrane region" description="Helical" evidence="4">
    <location>
        <begin position="260"/>
        <end position="280"/>
    </location>
</feature>
<sequence length="1034" mass="117453">MEKDQNNSHIEIAHGLNSPDVRNNNNIPFVDDTIELEYVRNNAKPKPFDIESGDPGREARNPKIHAADLGAIHTPNKDTIVVDTPEGTLYITLDPDSSRSSKVTSPNSPSTQSTDVTDSPTPSKAQDPDELIQSEREIEQRMTGLRRNSISMPTLPNLELLRQGYISNTQEKIPEHHQSAGSGFSDDNNTAEDTTALSDDDRAKSPLRSPRRKSRRYRSEFSMDEDYSPSNSVTSVNSLASLLKEKLQIRKKPTDYKLRAFVLLMFLAVAFFIGFAYTLYHQKALTKAYFQSVQFNEPKRMIRIYNRDDVEILRAHLVIMDALKDSLNALAEMFEQKMSEFQQGLDNGPITNTSLAAEFNSFRTFVLSAMNTLQRQVEFLGIEVERLEMRRRRKMLLVHGVTEDKSEDVTSRVCKVVGEHLGVTGFSVASIKSSHRLGRPSEKKPRPIVTVVSCVTGRYVTPTDCFDWSETKTHWYGGGQSLNLTWPLDSGTLDFTPFITGDMQKQQLGNVLTRYLINSKGAAIIINDDTPLHISVNNGRRQICIKAEYDGFAFANKLTEFAEMKYNICTSVDMKSLHSSIHSHRRAPLWDGLKPADMLSLESLISEPVWQIAPRFKHELRAETISKYTEDVIDLGFLKLGHVLVNEFWQNEIGDLSIDMNRFLTLNSTVDKLHRRGFKVAFTLQPYISTESVNFAETVQKRLLITERNGDRRIPALTRFKSLDSAGVLDVTDPRAKAWILEKLQMVIDEHHIDAFYFDLGTAYDMPHYYRCEKRLINPDQYKTAFVKSFERTLNIIGVSSAISLPRPPIFVSLPPFESSWDALRTVIPTMLTYGVNGYPFIMPGAVGGDIYWPGSEQFLPSAKGSLDSNATNSTQENGIALPEKELYMRWLQMATFLPVMKFTHLPSKYNDERVLEMAKNLTLLRQKLVTPLLLKYKREALEEGLPLIRPLWLVADGDPTLLVKDEFAIGDEIVVAPVLHQGQTTREVYLPTGLWQDGIDGSLRKGNRWMHEYKVPTDRVAYFLRKPDDMRFR</sequence>
<protein>
    <recommendedName>
        <fullName evidence="9">Glycoside hydrolase family 31 N-terminal domain-containing protein</fullName>
    </recommendedName>
</protein>
<feature type="compositionally biased region" description="Polar residues" evidence="3">
    <location>
        <begin position="179"/>
        <end position="197"/>
    </location>
</feature>
<dbReference type="Pfam" id="PF21365">
    <property type="entry name" value="Glyco_hydro_31_3rd"/>
    <property type="match status" value="1"/>
</dbReference>
<gene>
    <name evidence="7" type="ORF">LSINAPIS_LOCUS7564</name>
</gene>
<evidence type="ECO:0000256" key="1">
    <source>
        <dbReference type="ARBA" id="ARBA00007806"/>
    </source>
</evidence>